<proteinExistence type="predicted"/>
<dbReference type="AlphaFoldDB" id="W2TUD5"/>
<sequence>MWDSLALLAVKGKHAHTDIRKPFVTLAREKEKSWEDKACRVKALKKMSPKKRARALEMQIAREKDLGYKY</sequence>
<protein>
    <submittedName>
        <fullName evidence="1">Uncharacterized protein</fullName>
    </submittedName>
</protein>
<organism evidence="1 2">
    <name type="scientific">Necator americanus</name>
    <name type="common">Human hookworm</name>
    <dbReference type="NCBI Taxonomy" id="51031"/>
    <lineage>
        <taxon>Eukaryota</taxon>
        <taxon>Metazoa</taxon>
        <taxon>Ecdysozoa</taxon>
        <taxon>Nematoda</taxon>
        <taxon>Chromadorea</taxon>
        <taxon>Rhabditida</taxon>
        <taxon>Rhabditina</taxon>
        <taxon>Rhabditomorpha</taxon>
        <taxon>Strongyloidea</taxon>
        <taxon>Ancylostomatidae</taxon>
        <taxon>Bunostominae</taxon>
        <taxon>Necator</taxon>
    </lineage>
</organism>
<reference evidence="2" key="1">
    <citation type="journal article" date="2014" name="Nat. Genet.">
        <title>Genome of the human hookworm Necator americanus.</title>
        <authorList>
            <person name="Tang Y.T."/>
            <person name="Gao X."/>
            <person name="Rosa B.A."/>
            <person name="Abubucker S."/>
            <person name="Hallsworth-Pepin K."/>
            <person name="Martin J."/>
            <person name="Tyagi R."/>
            <person name="Heizer E."/>
            <person name="Zhang X."/>
            <person name="Bhonagiri-Palsikar V."/>
            <person name="Minx P."/>
            <person name="Warren W.C."/>
            <person name="Wang Q."/>
            <person name="Zhan B."/>
            <person name="Hotez P.J."/>
            <person name="Sternberg P.W."/>
            <person name="Dougall A."/>
            <person name="Gaze S.T."/>
            <person name="Mulvenna J."/>
            <person name="Sotillo J."/>
            <person name="Ranganathan S."/>
            <person name="Rabelo E.M."/>
            <person name="Wilson R.K."/>
            <person name="Felgner P.L."/>
            <person name="Bethony J."/>
            <person name="Hawdon J.M."/>
            <person name="Gasser R.B."/>
            <person name="Loukas A."/>
            <person name="Mitreva M."/>
        </authorList>
    </citation>
    <scope>NUCLEOTIDE SEQUENCE [LARGE SCALE GENOMIC DNA]</scope>
</reference>
<dbReference type="KEGG" id="nai:NECAME_06731"/>
<evidence type="ECO:0000313" key="1">
    <source>
        <dbReference type="EMBL" id="ETN84701.1"/>
    </source>
</evidence>
<accession>W2TUD5</accession>
<name>W2TUD5_NECAM</name>
<keyword evidence="2" id="KW-1185">Reference proteome</keyword>
<evidence type="ECO:0000313" key="2">
    <source>
        <dbReference type="Proteomes" id="UP000053676"/>
    </source>
</evidence>
<dbReference type="Proteomes" id="UP000053676">
    <property type="component" value="Unassembled WGS sequence"/>
</dbReference>
<gene>
    <name evidence="1" type="ORF">NECAME_06731</name>
</gene>
<dbReference type="EMBL" id="KI657882">
    <property type="protein sequence ID" value="ETN84701.1"/>
    <property type="molecule type" value="Genomic_DNA"/>
</dbReference>